<accession>A0A699Z1R6</accession>
<name>A0A699Z1R6_HAELA</name>
<reference evidence="1 2" key="1">
    <citation type="submission" date="2020-02" db="EMBL/GenBank/DDBJ databases">
        <title>Draft genome sequence of Haematococcus lacustris strain NIES-144.</title>
        <authorList>
            <person name="Morimoto D."/>
            <person name="Nakagawa S."/>
            <person name="Yoshida T."/>
            <person name="Sawayama S."/>
        </authorList>
    </citation>
    <scope>NUCLEOTIDE SEQUENCE [LARGE SCALE GENOMIC DNA]</scope>
    <source>
        <strain evidence="1 2">NIES-144</strain>
    </source>
</reference>
<dbReference type="AlphaFoldDB" id="A0A699Z1R6"/>
<sequence length="192" mass="21147">MQVQRLEAECRSQQSQLRDLQAQLLASHTHLRESQAALAQADQATAAAASQMVALHQAVSSLSEHDARTKKASSNRAFELKEALRHSQARCRQNSEQARRHAVEVAALLHLKDQERSNSLSALSIQFTNQIAAVHQVERAAAKLEVAKVRMELEAYKEPWQAAYGHRSPTCNKALALALGLQPASRHALVPP</sequence>
<proteinExistence type="predicted"/>
<evidence type="ECO:0000313" key="2">
    <source>
        <dbReference type="Proteomes" id="UP000485058"/>
    </source>
</evidence>
<keyword evidence="2" id="KW-1185">Reference proteome</keyword>
<gene>
    <name evidence="1" type="ORF">HaLaN_11685</name>
</gene>
<protein>
    <submittedName>
        <fullName evidence="1">Uncharacterized protein</fullName>
    </submittedName>
</protein>
<dbReference type="EMBL" id="BLLF01000852">
    <property type="protein sequence ID" value="GFH15455.1"/>
    <property type="molecule type" value="Genomic_DNA"/>
</dbReference>
<organism evidence="1 2">
    <name type="scientific">Haematococcus lacustris</name>
    <name type="common">Green alga</name>
    <name type="synonym">Haematococcus pluvialis</name>
    <dbReference type="NCBI Taxonomy" id="44745"/>
    <lineage>
        <taxon>Eukaryota</taxon>
        <taxon>Viridiplantae</taxon>
        <taxon>Chlorophyta</taxon>
        <taxon>core chlorophytes</taxon>
        <taxon>Chlorophyceae</taxon>
        <taxon>CS clade</taxon>
        <taxon>Chlamydomonadales</taxon>
        <taxon>Haematococcaceae</taxon>
        <taxon>Haematococcus</taxon>
    </lineage>
</organism>
<evidence type="ECO:0000313" key="1">
    <source>
        <dbReference type="EMBL" id="GFH15455.1"/>
    </source>
</evidence>
<comment type="caution">
    <text evidence="1">The sequence shown here is derived from an EMBL/GenBank/DDBJ whole genome shotgun (WGS) entry which is preliminary data.</text>
</comment>
<dbReference type="Proteomes" id="UP000485058">
    <property type="component" value="Unassembled WGS sequence"/>
</dbReference>